<evidence type="ECO:0000256" key="3">
    <source>
        <dbReference type="RuleBase" id="RU362073"/>
    </source>
</evidence>
<keyword evidence="3" id="KW-0964">Secreted</keyword>
<comment type="similarity">
    <text evidence="1 3">Belongs to the bacterial flagellin family.</text>
</comment>
<comment type="subcellular location">
    <subcellularLocation>
        <location evidence="3">Secreted</location>
    </subcellularLocation>
    <subcellularLocation>
        <location evidence="3">Bacterial flagellum</location>
    </subcellularLocation>
</comment>
<protein>
    <recommendedName>
        <fullName evidence="3">Flagellin</fullName>
    </recommendedName>
</protein>
<dbReference type="GO" id="GO:0009288">
    <property type="term" value="C:bacterial-type flagellum"/>
    <property type="evidence" value="ECO:0007669"/>
    <property type="project" value="UniProtKB-SubCell"/>
</dbReference>
<comment type="function">
    <text evidence="3">Flagellin is the subunit protein which polymerizes to form the filaments of bacterial flagella.</text>
</comment>
<dbReference type="InterPro" id="IPR001492">
    <property type="entry name" value="Flagellin"/>
</dbReference>
<feature type="domain" description="Flagellin N-terminal" evidence="4">
    <location>
        <begin position="13"/>
        <end position="139"/>
    </location>
</feature>
<evidence type="ECO:0000259" key="5">
    <source>
        <dbReference type="Pfam" id="PF00700"/>
    </source>
</evidence>
<dbReference type="PANTHER" id="PTHR42792:SF2">
    <property type="entry name" value="FLAGELLIN"/>
    <property type="match status" value="1"/>
</dbReference>
<dbReference type="Gene3D" id="1.20.1330.10">
    <property type="entry name" value="f41 fragment of flagellin, N-terminal domain"/>
    <property type="match status" value="1"/>
</dbReference>
<organism evidence="6 7">
    <name type="scientific">Bordetella genomosp. 7</name>
    <dbReference type="NCBI Taxonomy" id="1416805"/>
    <lineage>
        <taxon>Bacteria</taxon>
        <taxon>Pseudomonadati</taxon>
        <taxon>Pseudomonadota</taxon>
        <taxon>Betaproteobacteria</taxon>
        <taxon>Burkholderiales</taxon>
        <taxon>Alcaligenaceae</taxon>
        <taxon>Bordetella</taxon>
    </lineage>
</organism>
<evidence type="ECO:0000256" key="2">
    <source>
        <dbReference type="ARBA" id="ARBA00023143"/>
    </source>
</evidence>
<dbReference type="RefSeq" id="WP_094796486.1">
    <property type="nucleotide sequence ID" value="NZ_NEVK01000004.1"/>
</dbReference>
<dbReference type="Proteomes" id="UP000216947">
    <property type="component" value="Unassembled WGS sequence"/>
</dbReference>
<dbReference type="GO" id="GO:0005198">
    <property type="term" value="F:structural molecule activity"/>
    <property type="evidence" value="ECO:0007669"/>
    <property type="project" value="UniProtKB-UniRule"/>
</dbReference>
<proteinExistence type="inferred from homology"/>
<dbReference type="SUPFAM" id="SSF64518">
    <property type="entry name" value="Phase 1 flagellin"/>
    <property type="match status" value="1"/>
</dbReference>
<dbReference type="InterPro" id="IPR001029">
    <property type="entry name" value="Flagellin_N"/>
</dbReference>
<dbReference type="GO" id="GO:0005576">
    <property type="term" value="C:extracellular region"/>
    <property type="evidence" value="ECO:0007669"/>
    <property type="project" value="UniProtKB-SubCell"/>
</dbReference>
<dbReference type="Pfam" id="PF00700">
    <property type="entry name" value="Flagellin_C"/>
    <property type="match status" value="1"/>
</dbReference>
<keyword evidence="7" id="KW-1185">Reference proteome</keyword>
<dbReference type="AlphaFoldDB" id="A0A261RCS7"/>
<evidence type="ECO:0000259" key="4">
    <source>
        <dbReference type="Pfam" id="PF00669"/>
    </source>
</evidence>
<accession>A0A261RCS7</accession>
<feature type="domain" description="Flagellin C-terminal" evidence="5">
    <location>
        <begin position="349"/>
        <end position="433"/>
    </location>
</feature>
<name>A0A261RCS7_9BORD</name>
<dbReference type="EMBL" id="NEVK01000004">
    <property type="protein sequence ID" value="OZI22440.1"/>
    <property type="molecule type" value="Genomic_DNA"/>
</dbReference>
<keyword evidence="2 3" id="KW-0975">Bacterial flagellum</keyword>
<reference evidence="7" key="1">
    <citation type="submission" date="2017-05" db="EMBL/GenBank/DDBJ databases">
        <title>Complete and WGS of Bordetella genogroups.</title>
        <authorList>
            <person name="Spilker T."/>
            <person name="Lipuma J."/>
        </authorList>
    </citation>
    <scope>NUCLEOTIDE SEQUENCE [LARGE SCALE GENOMIC DNA]</scope>
    <source>
        <strain evidence="7">AU18089</strain>
    </source>
</reference>
<dbReference type="Pfam" id="PF00669">
    <property type="entry name" value="Flagellin_N"/>
    <property type="match status" value="1"/>
</dbReference>
<evidence type="ECO:0000313" key="6">
    <source>
        <dbReference type="EMBL" id="OZI22440.1"/>
    </source>
</evidence>
<comment type="caution">
    <text evidence="6">The sequence shown here is derived from an EMBL/GenBank/DDBJ whole genome shotgun (WGS) entry which is preliminary data.</text>
</comment>
<dbReference type="InterPro" id="IPR042187">
    <property type="entry name" value="Flagellin_C_sub2"/>
</dbReference>
<evidence type="ECO:0000313" key="7">
    <source>
        <dbReference type="Proteomes" id="UP000216947"/>
    </source>
</evidence>
<dbReference type="InterPro" id="IPR046358">
    <property type="entry name" value="Flagellin_C"/>
</dbReference>
<gene>
    <name evidence="6" type="ORF">CAL19_07830</name>
</gene>
<dbReference type="PANTHER" id="PTHR42792">
    <property type="entry name" value="FLAGELLIN"/>
    <property type="match status" value="1"/>
</dbReference>
<evidence type="ECO:0000256" key="1">
    <source>
        <dbReference type="ARBA" id="ARBA00005709"/>
    </source>
</evidence>
<dbReference type="PRINTS" id="PR00207">
    <property type="entry name" value="FLAGELLIN"/>
</dbReference>
<dbReference type="Gene3D" id="6.10.10.10">
    <property type="entry name" value="Flagellar export chaperone, C-terminal domain"/>
    <property type="match status" value="1"/>
</dbReference>
<sequence length="435" mass="47366">MLINFSPFSGWANSHLKRSQAVLGSSVERLSSGLRINSARDDAAGLAIANRMTSRIKGNAAAMRTVSDAIGLLQTVEGGASDINSLLQRMRELTVQHRNGSLSFQDREFIQTEIAQIRDEINRIGAELNFAGRGLLDAEQSLRFQLSSEASDTLELNLQPLNTDTLGVNAIRPPVGPPLSEITIASGANAGTWKLELEGIINRDGVLLKPGEAEAAYHVTPGSITIHQVRNRDGSARPGEYAVKVGDDYYHRAEGALVFDHASGVATYRVHNGYQQADIEDPARGVTLDDQPIDNVKLGWDKDGNYVKYLEWQGHFVEYDPLAGRLNNKFYLSGPNANTIELMQPDSLAQIDAAIAQVDGYRTYLGATQNRLESVLEGLSTSQLALNSARSRIEDADYAVETSNMIRSQIVQQAVQAVLAQANQIPQTVLSLLRG</sequence>